<organism evidence="2 3">
    <name type="scientific">Podospora aff. communis PSN243</name>
    <dbReference type="NCBI Taxonomy" id="3040156"/>
    <lineage>
        <taxon>Eukaryota</taxon>
        <taxon>Fungi</taxon>
        <taxon>Dikarya</taxon>
        <taxon>Ascomycota</taxon>
        <taxon>Pezizomycotina</taxon>
        <taxon>Sordariomycetes</taxon>
        <taxon>Sordariomycetidae</taxon>
        <taxon>Sordariales</taxon>
        <taxon>Podosporaceae</taxon>
        <taxon>Podospora</taxon>
    </lineage>
</organism>
<dbReference type="InterPro" id="IPR010730">
    <property type="entry name" value="HET"/>
</dbReference>
<evidence type="ECO:0000313" key="3">
    <source>
        <dbReference type="Proteomes" id="UP001321760"/>
    </source>
</evidence>
<dbReference type="AlphaFoldDB" id="A0AAV9GY89"/>
<gene>
    <name evidence="2" type="ORF">QBC34DRAFT_455729</name>
</gene>
<accession>A0AAV9GY89</accession>
<dbReference type="Proteomes" id="UP001321760">
    <property type="component" value="Unassembled WGS sequence"/>
</dbReference>
<name>A0AAV9GY89_9PEZI</name>
<keyword evidence="3" id="KW-1185">Reference proteome</keyword>
<dbReference type="InterPro" id="IPR052895">
    <property type="entry name" value="HetReg/Transcr_Mod"/>
</dbReference>
<dbReference type="EMBL" id="MU865923">
    <property type="protein sequence ID" value="KAK4452731.1"/>
    <property type="molecule type" value="Genomic_DNA"/>
</dbReference>
<dbReference type="Pfam" id="PF06985">
    <property type="entry name" value="HET"/>
    <property type="match status" value="1"/>
</dbReference>
<reference evidence="2" key="2">
    <citation type="submission" date="2023-05" db="EMBL/GenBank/DDBJ databases">
        <authorList>
            <consortium name="Lawrence Berkeley National Laboratory"/>
            <person name="Steindorff A."/>
            <person name="Hensen N."/>
            <person name="Bonometti L."/>
            <person name="Westerberg I."/>
            <person name="Brannstrom I.O."/>
            <person name="Guillou S."/>
            <person name="Cros-Aarteil S."/>
            <person name="Calhoun S."/>
            <person name="Haridas S."/>
            <person name="Kuo A."/>
            <person name="Mondo S."/>
            <person name="Pangilinan J."/>
            <person name="Riley R."/>
            <person name="Labutti K."/>
            <person name="Andreopoulos B."/>
            <person name="Lipzen A."/>
            <person name="Chen C."/>
            <person name="Yanf M."/>
            <person name="Daum C."/>
            <person name="Ng V."/>
            <person name="Clum A."/>
            <person name="Ohm R."/>
            <person name="Martin F."/>
            <person name="Silar P."/>
            <person name="Natvig D."/>
            <person name="Lalanne C."/>
            <person name="Gautier V."/>
            <person name="Ament-Velasquez S.L."/>
            <person name="Kruys A."/>
            <person name="Hutchinson M.I."/>
            <person name="Powell A.J."/>
            <person name="Barry K."/>
            <person name="Miller A.N."/>
            <person name="Grigoriev I.V."/>
            <person name="Debuchy R."/>
            <person name="Gladieux P."/>
            <person name="Thoren M.H."/>
            <person name="Johannesson H."/>
        </authorList>
    </citation>
    <scope>NUCLEOTIDE SEQUENCE</scope>
    <source>
        <strain evidence="2">PSN243</strain>
    </source>
</reference>
<proteinExistence type="predicted"/>
<dbReference type="PANTHER" id="PTHR24148:SF81">
    <property type="entry name" value="HETEROKARYON INCOMPATIBILITY DOMAIN-CONTAINING PROTEIN"/>
    <property type="match status" value="1"/>
</dbReference>
<evidence type="ECO:0000259" key="1">
    <source>
        <dbReference type="Pfam" id="PF06985"/>
    </source>
</evidence>
<feature type="domain" description="Heterokaryon incompatibility" evidence="1">
    <location>
        <begin position="13"/>
        <end position="75"/>
    </location>
</feature>
<feature type="non-terminal residue" evidence="2">
    <location>
        <position position="1"/>
    </location>
</feature>
<comment type="caution">
    <text evidence="2">The sequence shown here is derived from an EMBL/GenBank/DDBJ whole genome shotgun (WGS) entry which is preliminary data.</text>
</comment>
<dbReference type="PANTHER" id="PTHR24148">
    <property type="entry name" value="ANKYRIN REPEAT DOMAIN-CONTAINING PROTEIN 39 HOMOLOG-RELATED"/>
    <property type="match status" value="1"/>
</dbReference>
<evidence type="ECO:0000313" key="2">
    <source>
        <dbReference type="EMBL" id="KAK4452731.1"/>
    </source>
</evidence>
<reference evidence="2" key="1">
    <citation type="journal article" date="2023" name="Mol. Phylogenet. Evol.">
        <title>Genome-scale phylogeny and comparative genomics of the fungal order Sordariales.</title>
        <authorList>
            <person name="Hensen N."/>
            <person name="Bonometti L."/>
            <person name="Westerberg I."/>
            <person name="Brannstrom I.O."/>
            <person name="Guillou S."/>
            <person name="Cros-Aarteil S."/>
            <person name="Calhoun S."/>
            <person name="Haridas S."/>
            <person name="Kuo A."/>
            <person name="Mondo S."/>
            <person name="Pangilinan J."/>
            <person name="Riley R."/>
            <person name="LaButti K."/>
            <person name="Andreopoulos B."/>
            <person name="Lipzen A."/>
            <person name="Chen C."/>
            <person name="Yan M."/>
            <person name="Daum C."/>
            <person name="Ng V."/>
            <person name="Clum A."/>
            <person name="Steindorff A."/>
            <person name="Ohm R.A."/>
            <person name="Martin F."/>
            <person name="Silar P."/>
            <person name="Natvig D.O."/>
            <person name="Lalanne C."/>
            <person name="Gautier V."/>
            <person name="Ament-Velasquez S.L."/>
            <person name="Kruys A."/>
            <person name="Hutchinson M.I."/>
            <person name="Powell A.J."/>
            <person name="Barry K."/>
            <person name="Miller A.N."/>
            <person name="Grigoriev I.V."/>
            <person name="Debuchy R."/>
            <person name="Gladieux P."/>
            <person name="Hiltunen Thoren M."/>
            <person name="Johannesson H."/>
        </authorList>
    </citation>
    <scope>NUCLEOTIDE SEQUENCE</scope>
    <source>
        <strain evidence="2">PSN243</strain>
    </source>
</reference>
<protein>
    <recommendedName>
        <fullName evidence="1">Heterokaryon incompatibility domain-containing protein</fullName>
    </recommendedName>
</protein>
<sequence length="246" mass="27595">IFVGKFWDVVLQTKNCFSILERLTPVRGIWLLWVDAICINQEDLVERESQVANMLRIYSACSRVVVYPGADMVRRPLGGQFAPRHDLDDFDDVMENEGAIFLVGEFLANATSLARLSVRSGWVWAKTAAPWLRHLGSQALNQDSQNFLDALLVTARSESSDVRDKVFGILGLLGDQELRPNYSASATLTFLGAFLHQLLVQQDLDTLILEDGPDEEIDGQVLAPNWPEMFIEHMKIDGGTYRITLA</sequence>